<reference evidence="3" key="1">
    <citation type="journal article" date="2019" name="Int. J. Syst. Evol. Microbiol.">
        <title>The Global Catalogue of Microorganisms (GCM) 10K type strain sequencing project: providing services to taxonomists for standard genome sequencing and annotation.</title>
        <authorList>
            <consortium name="The Broad Institute Genomics Platform"/>
            <consortium name="The Broad Institute Genome Sequencing Center for Infectious Disease"/>
            <person name="Wu L."/>
            <person name="Ma J."/>
        </authorList>
    </citation>
    <scope>NUCLEOTIDE SEQUENCE [LARGE SCALE GENOMIC DNA]</scope>
    <source>
        <strain evidence="3">CECT 8551</strain>
    </source>
</reference>
<gene>
    <name evidence="2" type="ORF">ACFOUP_03660</name>
</gene>
<proteinExistence type="predicted"/>
<sequence>MLKIIIENLYSREIKTLETDCKVIELIHENYIDWMHACGKKGRCTSCKMIVVEGMENLSELTEREIFYRENGRLTSKERLTCQAELKSGTIKIRVADVNKFPHVDYGEG</sequence>
<comment type="caution">
    <text evidence="2">The sequence shown here is derived from an EMBL/GenBank/DDBJ whole genome shotgun (WGS) entry which is preliminary data.</text>
</comment>
<dbReference type="RefSeq" id="WP_241297520.1">
    <property type="nucleotide sequence ID" value="NZ_JAKZGR010000022.1"/>
</dbReference>
<dbReference type="Proteomes" id="UP001595766">
    <property type="component" value="Unassembled WGS sequence"/>
</dbReference>
<evidence type="ECO:0000313" key="3">
    <source>
        <dbReference type="Proteomes" id="UP001595766"/>
    </source>
</evidence>
<dbReference type="InterPro" id="IPR036010">
    <property type="entry name" value="2Fe-2S_ferredoxin-like_sf"/>
</dbReference>
<dbReference type="EMBL" id="JBHSAV010000005">
    <property type="protein sequence ID" value="MFC3975466.1"/>
    <property type="molecule type" value="Genomic_DNA"/>
</dbReference>
<organism evidence="2 3">
    <name type="scientific">Belliella kenyensis</name>
    <dbReference type="NCBI Taxonomy" id="1472724"/>
    <lineage>
        <taxon>Bacteria</taxon>
        <taxon>Pseudomonadati</taxon>
        <taxon>Bacteroidota</taxon>
        <taxon>Cytophagia</taxon>
        <taxon>Cytophagales</taxon>
        <taxon>Cyclobacteriaceae</taxon>
        <taxon>Belliella</taxon>
    </lineage>
</organism>
<accession>A0ABV8EGZ5</accession>
<evidence type="ECO:0000313" key="2">
    <source>
        <dbReference type="EMBL" id="MFC3975466.1"/>
    </source>
</evidence>
<name>A0ABV8EGZ5_9BACT</name>
<feature type="domain" description="2Fe-2S ferredoxin-type" evidence="1">
    <location>
        <begin position="1"/>
        <end position="99"/>
    </location>
</feature>
<dbReference type="PROSITE" id="PS51085">
    <property type="entry name" value="2FE2S_FER_2"/>
    <property type="match status" value="1"/>
</dbReference>
<keyword evidence="3" id="KW-1185">Reference proteome</keyword>
<evidence type="ECO:0000259" key="1">
    <source>
        <dbReference type="PROSITE" id="PS51085"/>
    </source>
</evidence>
<dbReference type="Pfam" id="PF00111">
    <property type="entry name" value="Fer2"/>
    <property type="match status" value="1"/>
</dbReference>
<dbReference type="InterPro" id="IPR001041">
    <property type="entry name" value="2Fe-2S_ferredoxin-type"/>
</dbReference>
<dbReference type="SUPFAM" id="SSF54292">
    <property type="entry name" value="2Fe-2S ferredoxin-like"/>
    <property type="match status" value="1"/>
</dbReference>
<dbReference type="CDD" id="cd00207">
    <property type="entry name" value="fer2"/>
    <property type="match status" value="1"/>
</dbReference>
<dbReference type="Gene3D" id="3.10.20.30">
    <property type="match status" value="1"/>
</dbReference>
<protein>
    <submittedName>
        <fullName evidence="2">2Fe-2S iron-sulfur cluster-binding protein</fullName>
    </submittedName>
</protein>
<dbReference type="InterPro" id="IPR012675">
    <property type="entry name" value="Beta-grasp_dom_sf"/>
</dbReference>